<dbReference type="PRINTS" id="PR00081">
    <property type="entry name" value="GDHRDH"/>
</dbReference>
<dbReference type="InterPro" id="IPR002347">
    <property type="entry name" value="SDR_fam"/>
</dbReference>
<evidence type="ECO:0000256" key="2">
    <source>
        <dbReference type="ARBA" id="ARBA00023002"/>
    </source>
</evidence>
<evidence type="ECO:0000256" key="1">
    <source>
        <dbReference type="ARBA" id="ARBA00006484"/>
    </source>
</evidence>
<dbReference type="SUPFAM" id="SSF51735">
    <property type="entry name" value="NAD(P)-binding Rossmann-fold domains"/>
    <property type="match status" value="1"/>
</dbReference>
<proteinExistence type="inferred from homology"/>
<dbReference type="Proteomes" id="UP001253595">
    <property type="component" value="Unassembled WGS sequence"/>
</dbReference>
<evidence type="ECO:0000313" key="5">
    <source>
        <dbReference type="Proteomes" id="UP001253595"/>
    </source>
</evidence>
<dbReference type="InterPro" id="IPR057326">
    <property type="entry name" value="KR_dom"/>
</dbReference>
<comment type="similarity">
    <text evidence="1">Belongs to the short-chain dehydrogenases/reductases (SDR) family.</text>
</comment>
<dbReference type="InterPro" id="IPR051122">
    <property type="entry name" value="SDR_DHRS6-like"/>
</dbReference>
<protein>
    <submittedName>
        <fullName evidence="4">NAD(P)-dependent dehydrogenase (Short-subunit alcohol dehydrogenase family)</fullName>
    </submittedName>
</protein>
<keyword evidence="5" id="KW-1185">Reference proteome</keyword>
<organism evidence="4 5">
    <name type="scientific">Cellvibrio fibrivorans</name>
    <dbReference type="NCBI Taxonomy" id="126350"/>
    <lineage>
        <taxon>Bacteria</taxon>
        <taxon>Pseudomonadati</taxon>
        <taxon>Pseudomonadota</taxon>
        <taxon>Gammaproteobacteria</taxon>
        <taxon>Cellvibrionales</taxon>
        <taxon>Cellvibrionaceae</taxon>
        <taxon>Cellvibrio</taxon>
    </lineage>
</organism>
<feature type="domain" description="Ketoreductase" evidence="3">
    <location>
        <begin position="2"/>
        <end position="163"/>
    </location>
</feature>
<gene>
    <name evidence="4" type="ORF">J2X05_000528</name>
</gene>
<keyword evidence="2" id="KW-0560">Oxidoreductase</keyword>
<accession>A0ABU1UTM8</accession>
<dbReference type="Pfam" id="PF13561">
    <property type="entry name" value="adh_short_C2"/>
    <property type="match status" value="1"/>
</dbReference>
<dbReference type="PANTHER" id="PTHR43477">
    <property type="entry name" value="DIHYDROANTICAPSIN 7-DEHYDROGENASE"/>
    <property type="match status" value="1"/>
</dbReference>
<dbReference type="Gene3D" id="3.40.50.720">
    <property type="entry name" value="NAD(P)-binding Rossmann-like Domain"/>
    <property type="match status" value="2"/>
</dbReference>
<evidence type="ECO:0000259" key="3">
    <source>
        <dbReference type="SMART" id="SM00822"/>
    </source>
</evidence>
<dbReference type="EMBL" id="JAVDVX010000001">
    <property type="protein sequence ID" value="MDR7088525.1"/>
    <property type="molecule type" value="Genomic_DNA"/>
</dbReference>
<comment type="caution">
    <text evidence="4">The sequence shown here is derived from an EMBL/GenBank/DDBJ whole genome shotgun (WGS) entry which is preliminary data.</text>
</comment>
<sequence>MKHYLIVGGTRGIGAALATQLIGEGHSVTIWARNAVDVDGAHFFINNPAERAPDLTGLPDVLDGLVYCPGSINLKPFARLSVDDFLQDFQINVLGAVRTLQSVAPLLKKSNHASVVLFSSVAATLGMPFHASVASSKAAIEGLVKSLAAEWAPAIRVNGIAPSLTNTSLAEKLLNSADKMDAAAKRHPLQKVGDPKEVAAMAAFLLSPQAGWISGQILHVDGGMSTLKN</sequence>
<dbReference type="SMART" id="SM00822">
    <property type="entry name" value="PKS_KR"/>
    <property type="match status" value="1"/>
</dbReference>
<dbReference type="PANTHER" id="PTHR43477:SF1">
    <property type="entry name" value="DIHYDROANTICAPSIN 7-DEHYDROGENASE"/>
    <property type="match status" value="1"/>
</dbReference>
<evidence type="ECO:0000313" key="4">
    <source>
        <dbReference type="EMBL" id="MDR7088525.1"/>
    </source>
</evidence>
<name>A0ABU1UTM8_9GAMM</name>
<dbReference type="RefSeq" id="WP_310068267.1">
    <property type="nucleotide sequence ID" value="NZ_JAVDVX010000001.1"/>
</dbReference>
<reference evidence="4 5" key="1">
    <citation type="submission" date="2023-07" db="EMBL/GenBank/DDBJ databases">
        <title>Sorghum-associated microbial communities from plants grown in Nebraska, USA.</title>
        <authorList>
            <person name="Schachtman D."/>
        </authorList>
    </citation>
    <scope>NUCLEOTIDE SEQUENCE [LARGE SCALE GENOMIC DNA]</scope>
    <source>
        <strain evidence="4 5">BE190</strain>
    </source>
</reference>
<dbReference type="InterPro" id="IPR036291">
    <property type="entry name" value="NAD(P)-bd_dom_sf"/>
</dbReference>
<dbReference type="CDD" id="cd05233">
    <property type="entry name" value="SDR_c"/>
    <property type="match status" value="1"/>
</dbReference>